<dbReference type="RefSeq" id="WP_204476493.1">
    <property type="nucleotide sequence ID" value="NZ_JACJJW010000036.1"/>
</dbReference>
<feature type="transmembrane region" description="Helical" evidence="10">
    <location>
        <begin position="198"/>
        <end position="218"/>
    </location>
</feature>
<dbReference type="InterPro" id="IPR002528">
    <property type="entry name" value="MATE_fam"/>
</dbReference>
<proteinExistence type="inferred from homology"/>
<dbReference type="PIRSF" id="PIRSF006603">
    <property type="entry name" value="DinF"/>
    <property type="match status" value="1"/>
</dbReference>
<feature type="transmembrane region" description="Helical" evidence="10">
    <location>
        <begin position="319"/>
        <end position="338"/>
    </location>
</feature>
<evidence type="ECO:0000256" key="2">
    <source>
        <dbReference type="ARBA" id="ARBA00008417"/>
    </source>
</evidence>
<feature type="transmembrane region" description="Helical" evidence="10">
    <location>
        <begin position="358"/>
        <end position="380"/>
    </location>
</feature>
<keyword evidence="12" id="KW-1185">Reference proteome</keyword>
<feature type="transmembrane region" description="Helical" evidence="10">
    <location>
        <begin position="275"/>
        <end position="298"/>
    </location>
</feature>
<feature type="transmembrane region" description="Helical" evidence="10">
    <location>
        <begin position="97"/>
        <end position="120"/>
    </location>
</feature>
<feature type="transmembrane region" description="Helical" evidence="10">
    <location>
        <begin position="421"/>
        <end position="441"/>
    </location>
</feature>
<dbReference type="EMBL" id="JACJJW010000036">
    <property type="protein sequence ID" value="MBM6759332.1"/>
    <property type="molecule type" value="Genomic_DNA"/>
</dbReference>
<comment type="similarity">
    <text evidence="2">Belongs to the multi antimicrobial extrusion (MATE) (TC 2.A.66.1) family. MepA subfamily.</text>
</comment>
<dbReference type="PANTHER" id="PTHR43823:SF3">
    <property type="entry name" value="MULTIDRUG EXPORT PROTEIN MEPA"/>
    <property type="match status" value="1"/>
</dbReference>
<evidence type="ECO:0000256" key="7">
    <source>
        <dbReference type="ARBA" id="ARBA00022989"/>
    </source>
</evidence>
<dbReference type="InterPro" id="IPR051327">
    <property type="entry name" value="MATE_MepA_subfamily"/>
</dbReference>
<feature type="transmembrane region" description="Helical" evidence="10">
    <location>
        <begin position="173"/>
        <end position="192"/>
    </location>
</feature>
<evidence type="ECO:0000256" key="1">
    <source>
        <dbReference type="ARBA" id="ARBA00004651"/>
    </source>
</evidence>
<evidence type="ECO:0000313" key="12">
    <source>
        <dbReference type="Proteomes" id="UP000703295"/>
    </source>
</evidence>
<dbReference type="PANTHER" id="PTHR43823">
    <property type="entry name" value="SPORULATION PROTEIN YKVU"/>
    <property type="match status" value="1"/>
</dbReference>
<keyword evidence="5" id="KW-1003">Cell membrane</keyword>
<accession>A0ABS2EXD5</accession>
<dbReference type="Pfam" id="PF01554">
    <property type="entry name" value="MatE"/>
    <property type="match status" value="2"/>
</dbReference>
<dbReference type="InterPro" id="IPR045070">
    <property type="entry name" value="MATE_MepA-like"/>
</dbReference>
<evidence type="ECO:0000256" key="4">
    <source>
        <dbReference type="ARBA" id="ARBA00022448"/>
    </source>
</evidence>
<evidence type="ECO:0000256" key="3">
    <source>
        <dbReference type="ARBA" id="ARBA00022106"/>
    </source>
</evidence>
<evidence type="ECO:0000313" key="11">
    <source>
        <dbReference type="EMBL" id="MBM6759332.1"/>
    </source>
</evidence>
<protein>
    <recommendedName>
        <fullName evidence="3">Multidrug export protein MepA</fullName>
    </recommendedName>
</protein>
<organism evidence="11 12">
    <name type="scientific">Bacteroides mediterraneensis</name>
    <dbReference type="NCBI Taxonomy" id="1841856"/>
    <lineage>
        <taxon>Bacteria</taxon>
        <taxon>Pseudomonadati</taxon>
        <taxon>Bacteroidota</taxon>
        <taxon>Bacteroidia</taxon>
        <taxon>Bacteroidales</taxon>
        <taxon>Bacteroidaceae</taxon>
        <taxon>Bacteroides</taxon>
    </lineage>
</organism>
<comment type="subcellular location">
    <subcellularLocation>
        <location evidence="1">Cell membrane</location>
        <topology evidence="1">Multi-pass membrane protein</topology>
    </subcellularLocation>
</comment>
<evidence type="ECO:0000256" key="9">
    <source>
        <dbReference type="ARBA" id="ARBA00023251"/>
    </source>
</evidence>
<dbReference type="InterPro" id="IPR048279">
    <property type="entry name" value="MdtK-like"/>
</dbReference>
<evidence type="ECO:0000256" key="10">
    <source>
        <dbReference type="SAM" id="Phobius"/>
    </source>
</evidence>
<feature type="transmembrane region" description="Helical" evidence="10">
    <location>
        <begin position="392"/>
        <end position="415"/>
    </location>
</feature>
<feature type="transmembrane region" description="Helical" evidence="10">
    <location>
        <begin position="238"/>
        <end position="263"/>
    </location>
</feature>
<evidence type="ECO:0000256" key="5">
    <source>
        <dbReference type="ARBA" id="ARBA00022475"/>
    </source>
</evidence>
<sequence>MTSQKGTATELGTERIGKLLMQYAIPAIIAMTASSLYNMVDSIFIGHGVGPLAISGLAITFPLMNLAAAFGSLVGVGASTLISVKLGQKDYTTAQHILGNVVSLNLLIGLLFTLVSLLFLDPILYFFGASDATLPYARDYMITILLGNVITHMYLGLNSVLRSAGHPQKAMAATILTVVINTLLDPLFIYTFHMGIRGAAIATVLAQVISLCWLIKIFCNKNELLHLKRGIYRLKTTLVENIIGIGLAPFFMNLASCFIVILINKGLKLYDGDLAIGAFGIVNRIVFLFVMIVMGLNQGMQPIAGYNFGAQHYHRVNQVMKYTVIAATIVTTTGFLVGELMPELAVSAFTTDAQLIQLSAKGLQVVVLFFPIIGFQMVTSNFFQSIGMAKKAIILSLSRQVLILIPCLLILPLFWGVKGVWYSMPISDITASIIAGTMLYAQFKHFKQQHAAQSKR</sequence>
<reference evidence="11 12" key="1">
    <citation type="journal article" date="2021" name="Sci. Rep.">
        <title>The distribution of antibiotic resistance genes in chicken gut microbiota commensals.</title>
        <authorList>
            <person name="Juricova H."/>
            <person name="Matiasovicova J."/>
            <person name="Kubasova T."/>
            <person name="Cejkova D."/>
            <person name="Rychlik I."/>
        </authorList>
    </citation>
    <scope>NUCLEOTIDE SEQUENCE [LARGE SCALE GENOMIC DNA]</scope>
    <source>
        <strain evidence="11 12">An801</strain>
    </source>
</reference>
<keyword evidence="9" id="KW-0046">Antibiotic resistance</keyword>
<name>A0ABS2EXD5_9BACE</name>
<feature type="transmembrane region" description="Helical" evidence="10">
    <location>
        <begin position="20"/>
        <end position="40"/>
    </location>
</feature>
<keyword evidence="8 10" id="KW-0472">Membrane</keyword>
<gene>
    <name evidence="11" type="ORF">H6A31_11700</name>
</gene>
<dbReference type="Proteomes" id="UP000703295">
    <property type="component" value="Unassembled WGS sequence"/>
</dbReference>
<evidence type="ECO:0000256" key="6">
    <source>
        <dbReference type="ARBA" id="ARBA00022692"/>
    </source>
</evidence>
<evidence type="ECO:0000256" key="8">
    <source>
        <dbReference type="ARBA" id="ARBA00023136"/>
    </source>
</evidence>
<feature type="transmembrane region" description="Helical" evidence="10">
    <location>
        <begin position="140"/>
        <end position="161"/>
    </location>
</feature>
<keyword evidence="7 10" id="KW-1133">Transmembrane helix</keyword>
<keyword evidence="6 10" id="KW-0812">Transmembrane</keyword>
<dbReference type="CDD" id="cd13143">
    <property type="entry name" value="MATE_MepA_like"/>
    <property type="match status" value="1"/>
</dbReference>
<dbReference type="NCBIfam" id="TIGR00797">
    <property type="entry name" value="matE"/>
    <property type="match status" value="1"/>
</dbReference>
<feature type="transmembrane region" description="Helical" evidence="10">
    <location>
        <begin position="52"/>
        <end position="76"/>
    </location>
</feature>
<keyword evidence="4" id="KW-0813">Transport</keyword>
<comment type="caution">
    <text evidence="11">The sequence shown here is derived from an EMBL/GenBank/DDBJ whole genome shotgun (WGS) entry which is preliminary data.</text>
</comment>